<dbReference type="Proteomes" id="UP001472677">
    <property type="component" value="Unassembled WGS sequence"/>
</dbReference>
<dbReference type="InterPro" id="IPR049224">
    <property type="entry name" value="DUF6821"/>
</dbReference>
<keyword evidence="1" id="KW-0812">Transmembrane</keyword>
<comment type="caution">
    <text evidence="3">The sequence shown here is derived from an EMBL/GenBank/DDBJ whole genome shotgun (WGS) entry which is preliminary data.</text>
</comment>
<dbReference type="PANTHER" id="PTHR33646:SF2">
    <property type="entry name" value="F20H23.8 PROTEIN"/>
    <property type="match status" value="1"/>
</dbReference>
<protein>
    <recommendedName>
        <fullName evidence="2">DUF6821 domain-containing protein</fullName>
    </recommendedName>
</protein>
<feature type="transmembrane region" description="Helical" evidence="1">
    <location>
        <begin position="147"/>
        <end position="167"/>
    </location>
</feature>
<evidence type="ECO:0000313" key="3">
    <source>
        <dbReference type="EMBL" id="KAK8588895.1"/>
    </source>
</evidence>
<dbReference type="InterPro" id="IPR045883">
    <property type="entry name" value="At4g13530-like"/>
</dbReference>
<evidence type="ECO:0000313" key="4">
    <source>
        <dbReference type="Proteomes" id="UP001472677"/>
    </source>
</evidence>
<evidence type="ECO:0000256" key="1">
    <source>
        <dbReference type="SAM" id="Phobius"/>
    </source>
</evidence>
<keyword evidence="1" id="KW-1133">Transmembrane helix</keyword>
<name>A0ABR2FXB7_9ROSI</name>
<dbReference type="Pfam" id="PF20705">
    <property type="entry name" value="DUF6821"/>
    <property type="match status" value="1"/>
</dbReference>
<accession>A0ABR2FXB7</accession>
<feature type="domain" description="DUF6821" evidence="2">
    <location>
        <begin position="92"/>
        <end position="189"/>
    </location>
</feature>
<evidence type="ECO:0000259" key="2">
    <source>
        <dbReference type="Pfam" id="PF20705"/>
    </source>
</evidence>
<dbReference type="PANTHER" id="PTHR33646">
    <property type="entry name" value="GB|AAF00631.1"/>
    <property type="match status" value="1"/>
</dbReference>
<dbReference type="EMBL" id="JBBPBM010000004">
    <property type="protein sequence ID" value="KAK8588895.1"/>
    <property type="molecule type" value="Genomic_DNA"/>
</dbReference>
<proteinExistence type="predicted"/>
<organism evidence="3 4">
    <name type="scientific">Hibiscus sabdariffa</name>
    <name type="common">roselle</name>
    <dbReference type="NCBI Taxonomy" id="183260"/>
    <lineage>
        <taxon>Eukaryota</taxon>
        <taxon>Viridiplantae</taxon>
        <taxon>Streptophyta</taxon>
        <taxon>Embryophyta</taxon>
        <taxon>Tracheophyta</taxon>
        <taxon>Spermatophyta</taxon>
        <taxon>Magnoliopsida</taxon>
        <taxon>eudicotyledons</taxon>
        <taxon>Gunneridae</taxon>
        <taxon>Pentapetalae</taxon>
        <taxon>rosids</taxon>
        <taxon>malvids</taxon>
        <taxon>Malvales</taxon>
        <taxon>Malvaceae</taxon>
        <taxon>Malvoideae</taxon>
        <taxon>Hibiscus</taxon>
    </lineage>
</organism>
<keyword evidence="1" id="KW-0472">Membrane</keyword>
<sequence length="189" mass="21476">MIRQKIDFDKIDEELDVDDDWVFLPDNKFPETKQDPEAKTTSSDTELVFVTDYFNPSSENVEIEEPDIGSVEADDKKEVETQQVSFVIKPGDIDNESADSPNSKIAVPQIDEKIRVLEGIENGEEDDRKWEGNSGGISFWNRRLSGVGALFSFGFAAAATFCVIVLANQQRNRQQQEDQKVFFQHYSDE</sequence>
<gene>
    <name evidence="3" type="ORF">V6N12_023307</name>
</gene>
<keyword evidence="4" id="KW-1185">Reference proteome</keyword>
<reference evidence="3 4" key="1">
    <citation type="journal article" date="2024" name="G3 (Bethesda)">
        <title>Genome assembly of Hibiscus sabdariffa L. provides insights into metabolisms of medicinal natural products.</title>
        <authorList>
            <person name="Kim T."/>
        </authorList>
    </citation>
    <scope>NUCLEOTIDE SEQUENCE [LARGE SCALE GENOMIC DNA]</scope>
    <source>
        <strain evidence="3">TK-2024</strain>
        <tissue evidence="3">Old leaves</tissue>
    </source>
</reference>